<comment type="caution">
    <text evidence="2">The sequence shown here is derived from an EMBL/GenBank/DDBJ whole genome shotgun (WGS) entry which is preliminary data.</text>
</comment>
<proteinExistence type="predicted"/>
<feature type="transmembrane region" description="Helical" evidence="1">
    <location>
        <begin position="12"/>
        <end position="32"/>
    </location>
</feature>
<dbReference type="Pfam" id="PF12679">
    <property type="entry name" value="ABC2_membrane_2"/>
    <property type="match status" value="1"/>
</dbReference>
<evidence type="ECO:0000256" key="1">
    <source>
        <dbReference type="SAM" id="Phobius"/>
    </source>
</evidence>
<accession>A0ABS5VTE3</accession>
<feature type="transmembrane region" description="Helical" evidence="1">
    <location>
        <begin position="204"/>
        <end position="227"/>
    </location>
</feature>
<organism evidence="2 3">
    <name type="scientific">Chryseosolibacter indicus</name>
    <dbReference type="NCBI Taxonomy" id="2782351"/>
    <lineage>
        <taxon>Bacteria</taxon>
        <taxon>Pseudomonadati</taxon>
        <taxon>Bacteroidota</taxon>
        <taxon>Cytophagia</taxon>
        <taxon>Cytophagales</taxon>
        <taxon>Chryseotaleaceae</taxon>
        <taxon>Chryseosolibacter</taxon>
    </lineage>
</organism>
<feature type="transmembrane region" description="Helical" evidence="1">
    <location>
        <begin position="418"/>
        <end position="440"/>
    </location>
</feature>
<reference evidence="2 3" key="1">
    <citation type="submission" date="2021-05" db="EMBL/GenBank/DDBJ databases">
        <title>A Polyphasic approach of four new species of the genus Ohtaekwangia: Ohtaekwangia histidinii sp. nov., Ohtaekwangia cretensis sp. nov., Ohtaekwangia indiensis sp. nov., Ohtaekwangia reichenbachii sp. nov. from diverse environment.</title>
        <authorList>
            <person name="Octaviana S."/>
        </authorList>
    </citation>
    <scope>NUCLEOTIDE SEQUENCE [LARGE SCALE GENOMIC DNA]</scope>
    <source>
        <strain evidence="2 3">PWU20</strain>
    </source>
</reference>
<dbReference type="PANTHER" id="PTHR43471">
    <property type="entry name" value="ABC TRANSPORTER PERMEASE"/>
    <property type="match status" value="1"/>
</dbReference>
<keyword evidence="3" id="KW-1185">Reference proteome</keyword>
<dbReference type="EMBL" id="JAHESD010000035">
    <property type="protein sequence ID" value="MBT1704631.1"/>
    <property type="molecule type" value="Genomic_DNA"/>
</dbReference>
<dbReference type="PANTHER" id="PTHR43471:SF1">
    <property type="entry name" value="ABC TRANSPORTER PERMEASE PROTEIN NOSY-RELATED"/>
    <property type="match status" value="1"/>
</dbReference>
<dbReference type="InterPro" id="IPR021913">
    <property type="entry name" value="DUF3526"/>
</dbReference>
<keyword evidence="1" id="KW-0812">Transmembrane</keyword>
<protein>
    <submittedName>
        <fullName evidence="2">ABC transporter permease</fullName>
    </submittedName>
</protein>
<sequence>MYSLLIKQFLRSRISIFALILLLIMGIVAIIIGRQFLLKQKETISRITEHQQKHIERNVAAHDEMGLLLYYIKFSLINAPDKLAGLSIGQRDINPAIQSVTIRTLEGQKYDTDLANPVHLQIGNLDLGFVIIYLFPLVIIAFTFNLLSEDDESGTWKLLTVQSRSAFRFLLAKLLVRAIFIYGLLLMLMIIAAIILSLPMSTSLLAFFLISVLYIASWFTLCFWLSVFKKSSRFNVLTLLTIWVLLTILAPASINNLVSVLYPVPESLGTMVKQRDAYHEKWDMPKEVTMQRFYAHYPQFQKYGIPQDSFGWLWYYAMQQMGDDESQVQSMAMKEKILLREKTSRGIAQLLPTLHTQMHLNDLAGTSLTDYVTLLDSASSFHEKMRMFFYPKIFENAPVESVDWSKLKPEYLSPDQEIHWLDMVMPLVIFILVLGGWTFFRSSQLYSLE</sequence>
<name>A0ABS5VTE3_9BACT</name>
<dbReference type="Pfam" id="PF12040">
    <property type="entry name" value="DUF3526"/>
    <property type="match status" value="1"/>
</dbReference>
<feature type="transmembrane region" description="Helical" evidence="1">
    <location>
        <begin position="127"/>
        <end position="147"/>
    </location>
</feature>
<feature type="transmembrane region" description="Helical" evidence="1">
    <location>
        <begin position="234"/>
        <end position="254"/>
    </location>
</feature>
<dbReference type="RefSeq" id="WP_254154588.1">
    <property type="nucleotide sequence ID" value="NZ_JAHESD010000035.1"/>
</dbReference>
<feature type="transmembrane region" description="Helical" evidence="1">
    <location>
        <begin position="174"/>
        <end position="198"/>
    </location>
</feature>
<keyword evidence="1" id="KW-1133">Transmembrane helix</keyword>
<dbReference type="Proteomes" id="UP000772618">
    <property type="component" value="Unassembled WGS sequence"/>
</dbReference>
<gene>
    <name evidence="2" type="ORF">KK060_15160</name>
</gene>
<keyword evidence="1" id="KW-0472">Membrane</keyword>
<evidence type="ECO:0000313" key="3">
    <source>
        <dbReference type="Proteomes" id="UP000772618"/>
    </source>
</evidence>
<evidence type="ECO:0000313" key="2">
    <source>
        <dbReference type="EMBL" id="MBT1704631.1"/>
    </source>
</evidence>